<feature type="transmembrane region" description="Helical" evidence="2">
    <location>
        <begin position="211"/>
        <end position="232"/>
    </location>
</feature>
<dbReference type="InterPro" id="IPR023214">
    <property type="entry name" value="HAD_sf"/>
</dbReference>
<feature type="transmembrane region" description="Helical" evidence="2">
    <location>
        <begin position="247"/>
        <end position="269"/>
    </location>
</feature>
<dbReference type="Gene3D" id="3.40.50.1000">
    <property type="entry name" value="HAD superfamily/HAD-like"/>
    <property type="match status" value="1"/>
</dbReference>
<feature type="compositionally biased region" description="Acidic residues" evidence="1">
    <location>
        <begin position="70"/>
        <end position="84"/>
    </location>
</feature>
<proteinExistence type="predicted"/>
<dbReference type="AlphaFoldDB" id="A0A9D1RTP5"/>
<dbReference type="GO" id="GO:0000166">
    <property type="term" value="F:nucleotide binding"/>
    <property type="evidence" value="ECO:0007669"/>
    <property type="project" value="InterPro"/>
</dbReference>
<feature type="region of interest" description="Disordered" evidence="1">
    <location>
        <begin position="23"/>
        <end position="120"/>
    </location>
</feature>
<feature type="transmembrane region" description="Helical" evidence="2">
    <location>
        <begin position="712"/>
        <end position="730"/>
    </location>
</feature>
<keyword evidence="2" id="KW-0812">Transmembrane</keyword>
<dbReference type="Proteomes" id="UP000824192">
    <property type="component" value="Unassembled WGS sequence"/>
</dbReference>
<dbReference type="Gene3D" id="3.40.1110.10">
    <property type="entry name" value="Calcium-transporting ATPase, cytoplasmic domain N"/>
    <property type="match status" value="1"/>
</dbReference>
<feature type="transmembrane region" description="Helical" evidence="2">
    <location>
        <begin position="411"/>
        <end position="434"/>
    </location>
</feature>
<feature type="transmembrane region" description="Helical" evidence="2">
    <location>
        <begin position="684"/>
        <end position="706"/>
    </location>
</feature>
<reference evidence="3" key="1">
    <citation type="journal article" date="2021" name="PeerJ">
        <title>Extensive microbial diversity within the chicken gut microbiome revealed by metagenomics and culture.</title>
        <authorList>
            <person name="Gilroy R."/>
            <person name="Ravi A."/>
            <person name="Getino M."/>
            <person name="Pursley I."/>
            <person name="Horton D.L."/>
            <person name="Alikhan N.F."/>
            <person name="Baker D."/>
            <person name="Gharbi K."/>
            <person name="Hall N."/>
            <person name="Watson M."/>
            <person name="Adriaenssens E.M."/>
            <person name="Foster-Nyarko E."/>
            <person name="Jarju S."/>
            <person name="Secka A."/>
            <person name="Antonio M."/>
            <person name="Oren A."/>
            <person name="Chaudhuri R.R."/>
            <person name="La Ragione R."/>
            <person name="Hildebrand F."/>
            <person name="Pallen M.J."/>
        </authorList>
    </citation>
    <scope>NUCLEOTIDE SEQUENCE</scope>
    <source>
        <strain evidence="3">ChiGjej6B6-1540</strain>
    </source>
</reference>
<name>A0A9D1RTP5_9FIRM</name>
<evidence type="ECO:0000256" key="2">
    <source>
        <dbReference type="SAM" id="Phobius"/>
    </source>
</evidence>
<dbReference type="EMBL" id="DXGA01000109">
    <property type="protein sequence ID" value="HIW93994.1"/>
    <property type="molecule type" value="Genomic_DNA"/>
</dbReference>
<comment type="caution">
    <text evidence="3">The sequence shown here is derived from an EMBL/GenBank/DDBJ whole genome shotgun (WGS) entry which is preliminary data.</text>
</comment>
<protein>
    <submittedName>
        <fullName evidence="3">Uncharacterized protein</fullName>
    </submittedName>
</protein>
<evidence type="ECO:0000313" key="4">
    <source>
        <dbReference type="Proteomes" id="UP000824192"/>
    </source>
</evidence>
<keyword evidence="2" id="KW-0472">Membrane</keyword>
<keyword evidence="2" id="KW-1133">Transmembrane helix</keyword>
<dbReference type="InterPro" id="IPR023299">
    <property type="entry name" value="ATPase_P-typ_cyto_dom_N"/>
</dbReference>
<feature type="region of interest" description="Disordered" evidence="1">
    <location>
        <begin position="146"/>
        <end position="194"/>
    </location>
</feature>
<accession>A0A9D1RTP5</accession>
<gene>
    <name evidence="3" type="ORF">H9868_05570</name>
</gene>
<organism evidence="3 4">
    <name type="scientific">Candidatus Flavonifractor merdipullorum</name>
    <dbReference type="NCBI Taxonomy" id="2838590"/>
    <lineage>
        <taxon>Bacteria</taxon>
        <taxon>Bacillati</taxon>
        <taxon>Bacillota</taxon>
        <taxon>Clostridia</taxon>
        <taxon>Eubacteriales</taxon>
        <taxon>Oscillospiraceae</taxon>
        <taxon>Flavonifractor</taxon>
    </lineage>
</organism>
<feature type="transmembrane region" description="Helical" evidence="2">
    <location>
        <begin position="382"/>
        <end position="405"/>
    </location>
</feature>
<sequence length="736" mass="81477">MSKDEELELDGVDELPSFTLEEILAEYELKEEQQAPDETRPIPMEPERKEPPEPESEPMPQPEEPVKEPEGEEDTEEPEEAPEEEPQRLPRFQVLRHVFRPREKTPPAPPEEGNVVPFSKQEREGFLSRKLEDLSRKADQYAQHMFEEEGSEESEEVRRAERYIPGVDQEEPEEDAPPVRRRREPPPIPDLPPQELFRRYDKSIKGMRGRIVLCLLVTAAMLYLTFAVGLGLPMPQQLLQNHGLRCMILAGMLGVVMIFALDAVGLGLAHMLTLRAELDSVAVLACVASIADALLMERLTPDAFRMPFCALVAVSMTFILWGNYAKRRGLRVACRTAASVTEPYLVTLDERKWNGRDAYAKWSGEPVGFGRQIQADDGAQRIFHVAAPILVTACLLCAILASVGRKRPEDFLWALSANLTAASSFSATLCYGIPWGALSQRLAKSGAALAGWDGVTSTGGGSSILLSDEDLFPPGTVRLNGIKIFGDFSVDRVVGVTATLIRDSGSGLDKLFHDLLRAQGTVYRKAVNFCCYEGGGMSAEIRGEQVLVGSASFMHLMDVPLPQGVHVKNAVFCAIGGELAGLFALKYSLNGAVEPALSTLIRNHVVPVLATRDFNITPDMLRQRFKLPADRMEFPAVERRMELSDSRQEHSPILTAVLCRTGVDPFTEAAVGGKRLRRGIRISALLTVLGSSLGVILTFYLTFLAAYDSLTVGNLLIFLVMWLVPTYLISDWINRY</sequence>
<feature type="transmembrane region" description="Helical" evidence="2">
    <location>
        <begin position="281"/>
        <end position="297"/>
    </location>
</feature>
<feature type="transmembrane region" description="Helical" evidence="2">
    <location>
        <begin position="303"/>
        <end position="321"/>
    </location>
</feature>
<evidence type="ECO:0000313" key="3">
    <source>
        <dbReference type="EMBL" id="HIW93994.1"/>
    </source>
</evidence>
<reference evidence="3" key="2">
    <citation type="submission" date="2021-04" db="EMBL/GenBank/DDBJ databases">
        <authorList>
            <person name="Gilroy R."/>
        </authorList>
    </citation>
    <scope>NUCLEOTIDE SEQUENCE</scope>
    <source>
        <strain evidence="3">ChiGjej6B6-1540</strain>
    </source>
</reference>
<feature type="compositionally biased region" description="Basic and acidic residues" evidence="1">
    <location>
        <begin position="27"/>
        <end position="52"/>
    </location>
</feature>
<evidence type="ECO:0000256" key="1">
    <source>
        <dbReference type="SAM" id="MobiDB-lite"/>
    </source>
</evidence>